<evidence type="ECO:0000256" key="1">
    <source>
        <dbReference type="SAM" id="Phobius"/>
    </source>
</evidence>
<comment type="caution">
    <text evidence="2">The sequence shown here is derived from an EMBL/GenBank/DDBJ whole genome shotgun (WGS) entry which is preliminary data.</text>
</comment>
<sequence>MSKYRYIIMFVCIVGALFFYSVIGLKPFSLLFAVIGIVFEGLFWITLFKPRSLDKLSKE</sequence>
<keyword evidence="1" id="KW-0472">Membrane</keyword>
<dbReference type="EMBL" id="JACHHT010000001">
    <property type="protein sequence ID" value="MBB6521419.1"/>
    <property type="molecule type" value="Genomic_DNA"/>
</dbReference>
<proteinExistence type="predicted"/>
<accession>A0A7X0MWW3</accession>
<dbReference type="InParanoid" id="A0A7X0MWW3"/>
<reference evidence="2 3" key="1">
    <citation type="submission" date="2020-08" db="EMBL/GenBank/DDBJ databases">
        <title>Genomic Encyclopedia of Type Strains, Phase IV (KMG-IV): sequencing the most valuable type-strain genomes for metagenomic binning, comparative biology and taxonomic classification.</title>
        <authorList>
            <person name="Goeker M."/>
        </authorList>
    </citation>
    <scope>NUCLEOTIDE SEQUENCE [LARGE SCALE GENOMIC DNA]</scope>
    <source>
        <strain evidence="2 3">DSM 22368</strain>
    </source>
</reference>
<dbReference type="RefSeq" id="WP_166848533.1">
    <property type="nucleotide sequence ID" value="NZ_JAAONY010000001.1"/>
</dbReference>
<dbReference type="Proteomes" id="UP000528457">
    <property type="component" value="Unassembled WGS sequence"/>
</dbReference>
<organism evidence="2 3">
    <name type="scientific">Pseudoteredinibacter isoporae</name>
    <dbReference type="NCBI Taxonomy" id="570281"/>
    <lineage>
        <taxon>Bacteria</taxon>
        <taxon>Pseudomonadati</taxon>
        <taxon>Pseudomonadota</taxon>
        <taxon>Gammaproteobacteria</taxon>
        <taxon>Cellvibrionales</taxon>
        <taxon>Cellvibrionaceae</taxon>
        <taxon>Pseudoteredinibacter</taxon>
    </lineage>
</organism>
<feature type="transmembrane region" description="Helical" evidence="1">
    <location>
        <begin position="29"/>
        <end position="48"/>
    </location>
</feature>
<keyword evidence="1" id="KW-1133">Transmembrane helix</keyword>
<keyword evidence="3" id="KW-1185">Reference proteome</keyword>
<keyword evidence="1" id="KW-0812">Transmembrane</keyword>
<protein>
    <submittedName>
        <fullName evidence="2">Uncharacterized protein</fullName>
    </submittedName>
</protein>
<gene>
    <name evidence="2" type="ORF">HNR48_001697</name>
</gene>
<dbReference type="AlphaFoldDB" id="A0A7X0MWW3"/>
<feature type="transmembrane region" description="Helical" evidence="1">
    <location>
        <begin position="7"/>
        <end position="23"/>
    </location>
</feature>
<evidence type="ECO:0000313" key="3">
    <source>
        <dbReference type="Proteomes" id="UP000528457"/>
    </source>
</evidence>
<evidence type="ECO:0000313" key="2">
    <source>
        <dbReference type="EMBL" id="MBB6521419.1"/>
    </source>
</evidence>
<name>A0A7X0MWW3_9GAMM</name>